<evidence type="ECO:0000256" key="1">
    <source>
        <dbReference type="ARBA" id="ARBA00006576"/>
    </source>
</evidence>
<evidence type="ECO:0000259" key="6">
    <source>
        <dbReference type="PROSITE" id="PS51747"/>
    </source>
</evidence>
<dbReference type="InterPro" id="IPR016193">
    <property type="entry name" value="Cytidine_deaminase-like"/>
</dbReference>
<dbReference type="EMBL" id="JAIMJA010000007">
    <property type="protein sequence ID" value="MCE2594885.1"/>
    <property type="molecule type" value="Genomic_DNA"/>
</dbReference>
<dbReference type="PANTHER" id="PTHR11644">
    <property type="entry name" value="CYTIDINE DEAMINASE"/>
    <property type="match status" value="1"/>
</dbReference>
<sequence>MNNTRLTQALATLTPDVALALTTSLGQQGFTGKIPASIITPVLNQPEKLMPWLTFAAQFAITPVSNFNVGALVIGNSGAAYIGANMEFAGQALSQSVHGEQAAINNAWLHGETGISHLFVNASPCGHCRQFIREIAQHQQLQVYVLGKDKIAFNQLLPDSFGPDDLGNKFALFEQPQQVFVASEQSPVIDEIVEHANASYAPYTGYYHAIGLITSDDQLFVGRYAENVAYNPSLPALQSALSQLRFTGYDVTDIKRSILVHKTGQNIDMAQHYSSLLRQLNALNLDLVELS</sequence>
<dbReference type="CDD" id="cd01283">
    <property type="entry name" value="cytidine_deaminase"/>
    <property type="match status" value="2"/>
</dbReference>
<dbReference type="Gene3D" id="3.40.140.10">
    <property type="entry name" value="Cytidine Deaminase, domain 2"/>
    <property type="match status" value="2"/>
</dbReference>
<dbReference type="PROSITE" id="PS00903">
    <property type="entry name" value="CYT_DCMP_DEAMINASES_1"/>
    <property type="match status" value="1"/>
</dbReference>
<evidence type="ECO:0000256" key="2">
    <source>
        <dbReference type="ARBA" id="ARBA00011738"/>
    </source>
</evidence>
<organism evidence="7 8">
    <name type="scientific">Motilimonas cestriensis</name>
    <dbReference type="NCBI Taxonomy" id="2742685"/>
    <lineage>
        <taxon>Bacteria</taxon>
        <taxon>Pseudomonadati</taxon>
        <taxon>Pseudomonadota</taxon>
        <taxon>Gammaproteobacteria</taxon>
        <taxon>Alteromonadales</taxon>
        <taxon>Alteromonadales genera incertae sedis</taxon>
        <taxon>Motilimonas</taxon>
    </lineage>
</organism>
<reference evidence="7 8" key="1">
    <citation type="journal article" date="2022" name="Environ. Microbiol. Rep.">
        <title>Eco-phylogenetic analyses reveal divergent evolution of vitamin B12 metabolism in the marine bacterial family 'Psychromonadaceae'.</title>
        <authorList>
            <person name="Jin X."/>
            <person name="Yang Y."/>
            <person name="Cao H."/>
            <person name="Gao B."/>
            <person name="Zhao Z."/>
        </authorList>
    </citation>
    <scope>NUCLEOTIDE SEQUENCE [LARGE SCALE GENOMIC DNA]</scope>
    <source>
        <strain evidence="7 8">MKS20</strain>
    </source>
</reference>
<dbReference type="InterPro" id="IPR016192">
    <property type="entry name" value="APOBEC/CMP_deaminase_Zn-bd"/>
</dbReference>
<evidence type="ECO:0000313" key="7">
    <source>
        <dbReference type="EMBL" id="MCE2594885.1"/>
    </source>
</evidence>
<dbReference type="GO" id="GO:0004126">
    <property type="term" value="F:cytidine deaminase activity"/>
    <property type="evidence" value="ECO:0007669"/>
    <property type="project" value="UniProtKB-EC"/>
</dbReference>
<comment type="caution">
    <text evidence="7">The sequence shown here is derived from an EMBL/GenBank/DDBJ whole genome shotgun (WGS) entry which is preliminary data.</text>
</comment>
<dbReference type="RefSeq" id="WP_233052395.1">
    <property type="nucleotide sequence ID" value="NZ_JAIMJA010000007.1"/>
</dbReference>
<evidence type="ECO:0000256" key="3">
    <source>
        <dbReference type="ARBA" id="ARBA00022723"/>
    </source>
</evidence>
<dbReference type="PIRSF" id="PIRSF006334">
    <property type="entry name" value="Cdd_plus_pseudo"/>
    <property type="match status" value="1"/>
</dbReference>
<proteinExistence type="inferred from homology"/>
<accession>A0ABS8W9F3</accession>
<comment type="subunit">
    <text evidence="2">Homodimer.</text>
</comment>
<evidence type="ECO:0000313" key="8">
    <source>
        <dbReference type="Proteomes" id="UP001201273"/>
    </source>
</evidence>
<dbReference type="PROSITE" id="PS51747">
    <property type="entry name" value="CYT_DCMP_DEAMINASES_2"/>
    <property type="match status" value="2"/>
</dbReference>
<dbReference type="EC" id="3.5.4.5" evidence="7"/>
<keyword evidence="4 7" id="KW-0378">Hydrolase</keyword>
<dbReference type="InterPro" id="IPR013171">
    <property type="entry name" value="Cyd/dCyd_deaminase_Zn-bd"/>
</dbReference>
<dbReference type="SUPFAM" id="SSF53927">
    <property type="entry name" value="Cytidine deaminase-like"/>
    <property type="match status" value="2"/>
</dbReference>
<keyword evidence="3" id="KW-0479">Metal-binding</keyword>
<dbReference type="PANTHER" id="PTHR11644:SF2">
    <property type="entry name" value="CYTIDINE DEAMINASE"/>
    <property type="match status" value="1"/>
</dbReference>
<dbReference type="Pfam" id="PF08211">
    <property type="entry name" value="dCMP_cyt_deam_2"/>
    <property type="match status" value="1"/>
</dbReference>
<name>A0ABS8W9F3_9GAMM</name>
<dbReference type="InterPro" id="IPR002125">
    <property type="entry name" value="CMP_dCMP_dom"/>
</dbReference>
<feature type="domain" description="CMP/dCMP-type deaminase" evidence="6">
    <location>
        <begin position="183"/>
        <end position="291"/>
    </location>
</feature>
<feature type="domain" description="CMP/dCMP-type deaminase" evidence="6">
    <location>
        <begin position="44"/>
        <end position="164"/>
    </location>
</feature>
<dbReference type="InterPro" id="IPR050202">
    <property type="entry name" value="Cyt/Deoxycyt_deaminase"/>
</dbReference>
<dbReference type="Pfam" id="PF00383">
    <property type="entry name" value="dCMP_cyt_deam_1"/>
    <property type="match status" value="1"/>
</dbReference>
<keyword evidence="8" id="KW-1185">Reference proteome</keyword>
<protein>
    <submittedName>
        <fullName evidence="7">Cytidine deaminase</fullName>
        <ecNumber evidence="7">3.5.4.5</ecNumber>
    </submittedName>
</protein>
<gene>
    <name evidence="7" type="primary">cdd</name>
    <name evidence="7" type="ORF">K6Y31_08665</name>
</gene>
<keyword evidence="5" id="KW-0862">Zinc</keyword>
<comment type="similarity">
    <text evidence="1">Belongs to the cytidine and deoxycytidylate deaminase family.</text>
</comment>
<dbReference type="Proteomes" id="UP001201273">
    <property type="component" value="Unassembled WGS sequence"/>
</dbReference>
<evidence type="ECO:0000256" key="5">
    <source>
        <dbReference type="ARBA" id="ARBA00022833"/>
    </source>
</evidence>
<evidence type="ECO:0000256" key="4">
    <source>
        <dbReference type="ARBA" id="ARBA00022801"/>
    </source>
</evidence>
<dbReference type="NCBIfam" id="NF006537">
    <property type="entry name" value="PRK09027.1"/>
    <property type="match status" value="1"/>
</dbReference>